<feature type="compositionally biased region" description="Polar residues" evidence="2">
    <location>
        <begin position="44"/>
        <end position="58"/>
    </location>
</feature>
<feature type="compositionally biased region" description="Low complexity" evidence="2">
    <location>
        <begin position="25"/>
        <end position="38"/>
    </location>
</feature>
<dbReference type="InterPro" id="IPR036910">
    <property type="entry name" value="HMG_box_dom_sf"/>
</dbReference>
<feature type="region of interest" description="Disordered" evidence="2">
    <location>
        <begin position="1158"/>
        <end position="1220"/>
    </location>
</feature>
<keyword evidence="5" id="KW-1185">Reference proteome</keyword>
<feature type="compositionally biased region" description="Polar residues" evidence="2">
    <location>
        <begin position="118"/>
        <end position="129"/>
    </location>
</feature>
<dbReference type="SUPFAM" id="SSF47095">
    <property type="entry name" value="HMG-box"/>
    <property type="match status" value="1"/>
</dbReference>
<feature type="compositionally biased region" description="Low complexity" evidence="2">
    <location>
        <begin position="665"/>
        <end position="674"/>
    </location>
</feature>
<feature type="region of interest" description="Disordered" evidence="2">
    <location>
        <begin position="610"/>
        <end position="682"/>
    </location>
</feature>
<feature type="compositionally biased region" description="Acidic residues" evidence="2">
    <location>
        <begin position="519"/>
        <end position="539"/>
    </location>
</feature>
<feature type="compositionally biased region" description="Polar residues" evidence="2">
    <location>
        <begin position="613"/>
        <end position="623"/>
    </location>
</feature>
<feature type="compositionally biased region" description="Low complexity" evidence="2">
    <location>
        <begin position="1129"/>
        <end position="1139"/>
    </location>
</feature>
<dbReference type="GO" id="GO:0005634">
    <property type="term" value="C:nucleus"/>
    <property type="evidence" value="ECO:0007669"/>
    <property type="project" value="UniProtKB-UniRule"/>
</dbReference>
<keyword evidence="1" id="KW-0238">DNA-binding</keyword>
<dbReference type="PROSITE" id="PS50118">
    <property type="entry name" value="HMG_BOX_2"/>
    <property type="match status" value="1"/>
</dbReference>
<feature type="compositionally biased region" description="Low complexity" evidence="2">
    <location>
        <begin position="1158"/>
        <end position="1177"/>
    </location>
</feature>
<evidence type="ECO:0000259" key="3">
    <source>
        <dbReference type="PROSITE" id="PS50118"/>
    </source>
</evidence>
<evidence type="ECO:0000313" key="4">
    <source>
        <dbReference type="EMBL" id="KAG0265383.1"/>
    </source>
</evidence>
<feature type="compositionally biased region" description="Basic and acidic residues" evidence="2">
    <location>
        <begin position="540"/>
        <end position="553"/>
    </location>
</feature>
<organism evidence="4 5">
    <name type="scientific">Actinomortierella ambigua</name>
    <dbReference type="NCBI Taxonomy" id="1343610"/>
    <lineage>
        <taxon>Eukaryota</taxon>
        <taxon>Fungi</taxon>
        <taxon>Fungi incertae sedis</taxon>
        <taxon>Mucoromycota</taxon>
        <taxon>Mortierellomycotina</taxon>
        <taxon>Mortierellomycetes</taxon>
        <taxon>Mortierellales</taxon>
        <taxon>Mortierellaceae</taxon>
        <taxon>Actinomortierella</taxon>
    </lineage>
</organism>
<dbReference type="OrthoDB" id="6247875at2759"/>
<feature type="compositionally biased region" description="Acidic residues" evidence="2">
    <location>
        <begin position="561"/>
        <end position="580"/>
    </location>
</feature>
<feature type="compositionally biased region" description="Polar residues" evidence="2">
    <location>
        <begin position="1092"/>
        <end position="1101"/>
    </location>
</feature>
<feature type="compositionally biased region" description="Polar residues" evidence="2">
    <location>
        <begin position="1190"/>
        <end position="1203"/>
    </location>
</feature>
<name>A0A9P6QFF1_9FUNG</name>
<feature type="region of interest" description="Disordered" evidence="2">
    <location>
        <begin position="260"/>
        <end position="374"/>
    </location>
</feature>
<dbReference type="Proteomes" id="UP000807716">
    <property type="component" value="Unassembled WGS sequence"/>
</dbReference>
<dbReference type="Pfam" id="PF00505">
    <property type="entry name" value="HMG_box"/>
    <property type="match status" value="1"/>
</dbReference>
<feature type="compositionally biased region" description="Low complexity" evidence="2">
    <location>
        <begin position="322"/>
        <end position="354"/>
    </location>
</feature>
<feature type="domain" description="HMG box" evidence="3">
    <location>
        <begin position="407"/>
        <end position="477"/>
    </location>
</feature>
<feature type="compositionally biased region" description="Low complexity" evidence="2">
    <location>
        <begin position="361"/>
        <end position="371"/>
    </location>
</feature>
<feature type="compositionally biased region" description="Low complexity" evidence="2">
    <location>
        <begin position="71"/>
        <end position="83"/>
    </location>
</feature>
<gene>
    <name evidence="4" type="ORF">DFQ27_000670</name>
</gene>
<feature type="region of interest" description="Disordered" evidence="2">
    <location>
        <begin position="490"/>
        <end position="596"/>
    </location>
</feature>
<evidence type="ECO:0000256" key="2">
    <source>
        <dbReference type="SAM" id="MobiDB-lite"/>
    </source>
</evidence>
<feature type="region of interest" description="Disordered" evidence="2">
    <location>
        <begin position="1013"/>
        <end position="1032"/>
    </location>
</feature>
<dbReference type="AlphaFoldDB" id="A0A9P6QFF1"/>
<feature type="region of interest" description="Disordered" evidence="2">
    <location>
        <begin position="71"/>
        <end position="91"/>
    </location>
</feature>
<feature type="compositionally biased region" description="Pro residues" evidence="2">
    <location>
        <begin position="1210"/>
        <end position="1220"/>
    </location>
</feature>
<dbReference type="CDD" id="cd01389">
    <property type="entry name" value="HMG-box_ROX1-like"/>
    <property type="match status" value="1"/>
</dbReference>
<feature type="compositionally biased region" description="Basic and acidic residues" evidence="2">
    <location>
        <begin position="1"/>
        <end position="13"/>
    </location>
</feature>
<evidence type="ECO:0000313" key="5">
    <source>
        <dbReference type="Proteomes" id="UP000807716"/>
    </source>
</evidence>
<feature type="region of interest" description="Disordered" evidence="2">
    <location>
        <begin position="1085"/>
        <end position="1140"/>
    </location>
</feature>
<feature type="compositionally biased region" description="Low complexity" evidence="2">
    <location>
        <begin position="260"/>
        <end position="292"/>
    </location>
</feature>
<feature type="region of interest" description="Disordered" evidence="2">
    <location>
        <begin position="1"/>
        <end position="58"/>
    </location>
</feature>
<proteinExistence type="predicted"/>
<dbReference type="InterPro" id="IPR009071">
    <property type="entry name" value="HMG_box_dom"/>
</dbReference>
<feature type="compositionally biased region" description="Low complexity" evidence="2">
    <location>
        <begin position="1022"/>
        <end position="1032"/>
    </location>
</feature>
<keyword evidence="1" id="KW-0539">Nucleus</keyword>
<dbReference type="GO" id="GO:0003677">
    <property type="term" value="F:DNA binding"/>
    <property type="evidence" value="ECO:0007669"/>
    <property type="project" value="UniProtKB-UniRule"/>
</dbReference>
<feature type="compositionally biased region" description="Low complexity" evidence="2">
    <location>
        <begin position="638"/>
        <end position="647"/>
    </location>
</feature>
<protein>
    <recommendedName>
        <fullName evidence="3">HMG box domain-containing protein</fullName>
    </recommendedName>
</protein>
<dbReference type="EMBL" id="JAAAJB010000118">
    <property type="protein sequence ID" value="KAG0265383.1"/>
    <property type="molecule type" value="Genomic_DNA"/>
</dbReference>
<feature type="DNA-binding region" description="HMG box" evidence="1">
    <location>
        <begin position="407"/>
        <end position="477"/>
    </location>
</feature>
<evidence type="ECO:0000256" key="1">
    <source>
        <dbReference type="PROSITE-ProRule" id="PRU00267"/>
    </source>
</evidence>
<accession>A0A9P6QFF1</accession>
<feature type="region of interest" description="Disordered" evidence="2">
    <location>
        <begin position="108"/>
        <end position="137"/>
    </location>
</feature>
<dbReference type="Gene3D" id="1.10.30.10">
    <property type="entry name" value="High mobility group box domain"/>
    <property type="match status" value="1"/>
</dbReference>
<sequence length="1220" mass="127689">MKDFLSKVFDLKQHGSSQHHPTDANNGSSSSNNNTSNTKPSDGMSCQNTHQDVSGQTAADTEAIVADALLPSSLPSSPELAPATSTGATRASKFLQRTLRPLQKIQTLLRSPPLGPSTPRQQQPTTDASPLSPMAGLLPAPALNLVPRQPCPKGEASSSLTTVWSPTVILPDTPTAWSFAGSLSQMGSAAQGSSSSSASAASATSAAVAVAESLPSFASDGADSKSTAVQASFTPNAYSAELMDTLMFTQLLTSSMAAMSSQSSSSTNDPSSSTAPTTTTTAATTRTTRRTTLLQKEKEQKLMTPAASSLDRFNKPLPNLPPSTSTTTRAKASAATKSLSSSSSSSAASSSTQKPKPPPSRASAAASASPLPLMPAPTPNAAAIYFPPSMSALHQKRRKLKRHAQRVPRPKNCFMFYRSKILPAIMAEWGGLVNNRILSTIAAERWRSDESDEVRRYYQLLARQGNEEHRRIHPDYKYAAAAAAAAATAAAPSSSAGHGGRSTTNGKGGKSKEGRAWEEDGDDEEDDEEEDDEEDDGDRDNDVAMDYERVEAKKHTRSSYDGDDMDSEDEDDDDDDDDDMYVPSNGTASSRRSTRRVAFAQRLATDACRRLLQGSSRQGSPATTVDKVRSRRRGGAASGSTALTLSRPKTRLGGSGRTAAHQRRSTTTTTTTSTKHPFNTSAAGLSSSVMTMATSTPSLLVTTPVSPSVLARFTSTADGDYFGGVPLIAPLSALGLHSSSSPSPSFTNISAAAAAAPFHYLPSLSPAGQLGALAFDNSSAVTLVDDPQQANNMLQAWPTIVAAPPPETSFAGGRNGGGGGGVFKHPTEDGQGDITMLDTTTTTTTTSSSTAGAAAATTTTTATAASKSMAPMAPMASFPKLLSMPDGTGYGYYSGGGVGGGHSNNIHHDHKKLLLATADPRWLQTLPPAVAAAQADPLQVLQSMYQLYNTGGGLQVPPTSSPYLAFPGNALMQQPPPPLPPSLPLMCLDPTLPWLNKSIGGAFQQGQQFLPFQQHQQHLHQQHQQQQQQQQHNPMNAAFFPTNLLKPTGSGLATLNDNSNNNNNNNAFDSFFDFVLQTPTSASFPSSASSSYPLQENNASTLFEPPPATTPAMPAFLQEQHPPPMEPFSSSSSSSSSSSLQRRGSVASTWTTLSTLSSLSSLSSSSSSSASPSSISTDRSAFLIPPPSTTEPLFQSFASIGQQPSSSPSSSPPSPSPPSS</sequence>
<comment type="caution">
    <text evidence="4">The sequence shown here is derived from an EMBL/GenBank/DDBJ whole genome shotgun (WGS) entry which is preliminary data.</text>
</comment>
<dbReference type="SMART" id="SM00398">
    <property type="entry name" value="HMG"/>
    <property type="match status" value="1"/>
</dbReference>
<reference evidence="4" key="1">
    <citation type="journal article" date="2020" name="Fungal Divers.">
        <title>Resolving the Mortierellaceae phylogeny through synthesis of multi-gene phylogenetics and phylogenomics.</title>
        <authorList>
            <person name="Vandepol N."/>
            <person name="Liber J."/>
            <person name="Desiro A."/>
            <person name="Na H."/>
            <person name="Kennedy M."/>
            <person name="Barry K."/>
            <person name="Grigoriev I.V."/>
            <person name="Miller A.N."/>
            <person name="O'Donnell K."/>
            <person name="Stajich J.E."/>
            <person name="Bonito G."/>
        </authorList>
    </citation>
    <scope>NUCLEOTIDE SEQUENCE</scope>
    <source>
        <strain evidence="4">BC1065</strain>
    </source>
</reference>